<evidence type="ECO:0000313" key="4">
    <source>
        <dbReference type="Proteomes" id="UP000033910"/>
    </source>
</evidence>
<name>A0A0G1EKK5_UNCKA</name>
<keyword evidence="2" id="KW-0812">Transmembrane</keyword>
<dbReference type="Proteomes" id="UP000033910">
    <property type="component" value="Unassembled WGS sequence"/>
</dbReference>
<sequence length="378" mass="41046">LIAMLEEPTGQAGQNYQEREPEQMPGVIPEKSRFVFKKPAFPKIRLPKFKSGLVLPAIILAVLIGMIFVLSKKPVAYAKVLLNSQPLTRSTTVKVKHGGTTDAAKMELKGQTLDTNVEIEASIYNKTDAEIKLDKGSKLNYDEKDLVYVLDDDITVPAREEQPNPDDPLTQIYKLGEATVKITAGDIGDSYNIDSGKDLEVDGYKSSEMVAKTKSKLSGGESKKVKVVAEADKTALQKKVTDAAKEKATSDLKFKLGKTQRLIEGSITVQITKEAYTAKVGDEAEKLILTAYAGASGLTYMDSELNSLLDKIVQNLVPQGHVLSEKQREVSAIPLGNSTASVLNSSEADMQITLKTFTVTAVDKEELVSAPTPLRSSP</sequence>
<reference evidence="3 4" key="1">
    <citation type="journal article" date="2015" name="Nature">
        <title>rRNA introns, odd ribosomes, and small enigmatic genomes across a large radiation of phyla.</title>
        <authorList>
            <person name="Brown C.T."/>
            <person name="Hug L.A."/>
            <person name="Thomas B.C."/>
            <person name="Sharon I."/>
            <person name="Castelle C.J."/>
            <person name="Singh A."/>
            <person name="Wilkins M.J."/>
            <person name="Williams K.H."/>
            <person name="Banfield J.F."/>
        </authorList>
    </citation>
    <scope>NUCLEOTIDE SEQUENCE [LARGE SCALE GENOMIC DNA]</scope>
</reference>
<evidence type="ECO:0000256" key="2">
    <source>
        <dbReference type="SAM" id="Phobius"/>
    </source>
</evidence>
<evidence type="ECO:0008006" key="5">
    <source>
        <dbReference type="Google" id="ProtNLM"/>
    </source>
</evidence>
<feature type="region of interest" description="Disordered" evidence="1">
    <location>
        <begin position="1"/>
        <end position="23"/>
    </location>
</feature>
<dbReference type="AlphaFoldDB" id="A0A0G1EKK5"/>
<evidence type="ECO:0000256" key="1">
    <source>
        <dbReference type="SAM" id="MobiDB-lite"/>
    </source>
</evidence>
<keyword evidence="2" id="KW-1133">Transmembrane helix</keyword>
<gene>
    <name evidence="3" type="ORF">UV89_C0022G0005</name>
</gene>
<protein>
    <recommendedName>
        <fullName evidence="5">Baseplate protein J-like domain-containing protein</fullName>
    </recommendedName>
</protein>
<organism evidence="3 4">
    <name type="scientific">candidate division WWE3 bacterium GW2011_GWB2_43_22</name>
    <dbReference type="NCBI Taxonomy" id="1619118"/>
    <lineage>
        <taxon>Bacteria</taxon>
        <taxon>Katanobacteria</taxon>
    </lineage>
</organism>
<comment type="caution">
    <text evidence="3">The sequence shown here is derived from an EMBL/GenBank/DDBJ whole genome shotgun (WGS) entry which is preliminary data.</text>
</comment>
<accession>A0A0G1EKK5</accession>
<feature type="transmembrane region" description="Helical" evidence="2">
    <location>
        <begin position="53"/>
        <end position="71"/>
    </location>
</feature>
<evidence type="ECO:0000313" key="3">
    <source>
        <dbReference type="EMBL" id="KKT10353.1"/>
    </source>
</evidence>
<keyword evidence="2" id="KW-0472">Membrane</keyword>
<feature type="non-terminal residue" evidence="3">
    <location>
        <position position="1"/>
    </location>
</feature>
<dbReference type="EMBL" id="LCGF01000022">
    <property type="protein sequence ID" value="KKT10353.1"/>
    <property type="molecule type" value="Genomic_DNA"/>
</dbReference>
<proteinExistence type="predicted"/>